<dbReference type="EMBL" id="GBXM01002553">
    <property type="protein sequence ID" value="JAI06025.1"/>
    <property type="molecule type" value="Transcribed_RNA"/>
</dbReference>
<protein>
    <submittedName>
        <fullName evidence="1">Uncharacterized protein</fullName>
    </submittedName>
</protein>
<name>A0A0E9XTN3_ANGAN</name>
<reference evidence="1" key="2">
    <citation type="journal article" date="2015" name="Fish Shellfish Immunol.">
        <title>Early steps in the European eel (Anguilla anguilla)-Vibrio vulnificus interaction in the gills: Role of the RtxA13 toxin.</title>
        <authorList>
            <person name="Callol A."/>
            <person name="Pajuelo D."/>
            <person name="Ebbesson L."/>
            <person name="Teles M."/>
            <person name="MacKenzie S."/>
            <person name="Amaro C."/>
        </authorList>
    </citation>
    <scope>NUCLEOTIDE SEQUENCE</scope>
</reference>
<reference evidence="1" key="1">
    <citation type="submission" date="2014-11" db="EMBL/GenBank/DDBJ databases">
        <authorList>
            <person name="Amaro Gonzalez C."/>
        </authorList>
    </citation>
    <scope>NUCLEOTIDE SEQUENCE</scope>
</reference>
<organism evidence="1">
    <name type="scientific">Anguilla anguilla</name>
    <name type="common">European freshwater eel</name>
    <name type="synonym">Muraena anguilla</name>
    <dbReference type="NCBI Taxonomy" id="7936"/>
    <lineage>
        <taxon>Eukaryota</taxon>
        <taxon>Metazoa</taxon>
        <taxon>Chordata</taxon>
        <taxon>Craniata</taxon>
        <taxon>Vertebrata</taxon>
        <taxon>Euteleostomi</taxon>
        <taxon>Actinopterygii</taxon>
        <taxon>Neopterygii</taxon>
        <taxon>Teleostei</taxon>
        <taxon>Anguilliformes</taxon>
        <taxon>Anguillidae</taxon>
        <taxon>Anguilla</taxon>
    </lineage>
</organism>
<evidence type="ECO:0000313" key="1">
    <source>
        <dbReference type="EMBL" id="JAI06025.1"/>
    </source>
</evidence>
<accession>A0A0E9XTN3</accession>
<dbReference type="AlphaFoldDB" id="A0A0E9XTN3"/>
<proteinExistence type="predicted"/>
<sequence length="41" mass="4855">MKDKRMIERESATPLRHLFNWSTVRASITAKIRPTVPRTMQ</sequence>